<feature type="non-terminal residue" evidence="6">
    <location>
        <position position="1"/>
    </location>
</feature>
<dbReference type="InterPro" id="IPR039657">
    <property type="entry name" value="Dimethylallyltransferase"/>
</dbReference>
<dbReference type="AlphaFoldDB" id="A0A0J8DTS5"/>
<dbReference type="GO" id="GO:0052381">
    <property type="term" value="F:tRNA dimethylallyltransferase activity"/>
    <property type="evidence" value="ECO:0007669"/>
    <property type="project" value="TreeGrafter"/>
</dbReference>
<dbReference type="GO" id="GO:0009691">
    <property type="term" value="P:cytokinin biosynthetic process"/>
    <property type="evidence" value="ECO:0007669"/>
    <property type="project" value="UniProtKB-KW"/>
</dbReference>
<accession>A0A0J8DTS5</accession>
<dbReference type="GO" id="GO:0006400">
    <property type="term" value="P:tRNA modification"/>
    <property type="evidence" value="ECO:0007669"/>
    <property type="project" value="TreeGrafter"/>
</dbReference>
<dbReference type="PANTHER" id="PTHR11088">
    <property type="entry name" value="TRNA DIMETHYLALLYLTRANSFERASE"/>
    <property type="match status" value="1"/>
</dbReference>
<dbReference type="Proteomes" id="UP000035740">
    <property type="component" value="Unassembled WGS sequence"/>
</dbReference>
<evidence type="ECO:0000256" key="1">
    <source>
        <dbReference type="ARBA" id="ARBA00005842"/>
    </source>
</evidence>
<dbReference type="Pfam" id="PF01715">
    <property type="entry name" value="IPPT"/>
    <property type="match status" value="1"/>
</dbReference>
<reference evidence="6 7" key="1">
    <citation type="journal article" date="2014" name="Nature">
        <title>The genome of the recently domesticated crop plant sugar beet (Beta vulgaris).</title>
        <authorList>
            <person name="Dohm J.C."/>
            <person name="Minoche A.E."/>
            <person name="Holtgrawe D."/>
            <person name="Capella-Gutierrez S."/>
            <person name="Zakrzewski F."/>
            <person name="Tafer H."/>
            <person name="Rupp O."/>
            <person name="Sorensen T.R."/>
            <person name="Stracke R."/>
            <person name="Reinhardt R."/>
            <person name="Goesmann A."/>
            <person name="Kraft T."/>
            <person name="Schulz B."/>
            <person name="Stadler P.F."/>
            <person name="Schmidt T."/>
            <person name="Gabaldon T."/>
            <person name="Lehrach H."/>
            <person name="Weisshaar B."/>
            <person name="Himmelbauer H."/>
        </authorList>
    </citation>
    <scope>NUCLEOTIDE SEQUENCE [LARGE SCALE GENOMIC DNA]</scope>
    <source>
        <tissue evidence="6">Taproot</tissue>
    </source>
</reference>
<protein>
    <submittedName>
        <fullName evidence="6">Uncharacterized protein</fullName>
    </submittedName>
</protein>
<dbReference type="GO" id="GO:0005739">
    <property type="term" value="C:mitochondrion"/>
    <property type="evidence" value="ECO:0007669"/>
    <property type="project" value="TreeGrafter"/>
</dbReference>
<organism evidence="6 7">
    <name type="scientific">Beta vulgaris subsp. vulgaris</name>
    <name type="common">Beet</name>
    <dbReference type="NCBI Taxonomy" id="3555"/>
    <lineage>
        <taxon>Eukaryota</taxon>
        <taxon>Viridiplantae</taxon>
        <taxon>Streptophyta</taxon>
        <taxon>Embryophyta</taxon>
        <taxon>Tracheophyta</taxon>
        <taxon>Spermatophyta</taxon>
        <taxon>Magnoliopsida</taxon>
        <taxon>eudicotyledons</taxon>
        <taxon>Gunneridae</taxon>
        <taxon>Pentapetalae</taxon>
        <taxon>Caryophyllales</taxon>
        <taxon>Chenopodiaceae</taxon>
        <taxon>Betoideae</taxon>
        <taxon>Beta</taxon>
    </lineage>
</organism>
<gene>
    <name evidence="6" type="ORF">BVRB_023900</name>
</gene>
<keyword evidence="3" id="KW-0203">Cytokinin biosynthesis</keyword>
<name>A0A0J8DTS5_BETVV</name>
<dbReference type="InterPro" id="IPR027417">
    <property type="entry name" value="P-loop_NTPase"/>
</dbReference>
<dbReference type="eggNOG" id="KOG1384">
    <property type="taxonomic scope" value="Eukaryota"/>
</dbReference>
<evidence type="ECO:0000256" key="5">
    <source>
        <dbReference type="ARBA" id="ARBA00022840"/>
    </source>
</evidence>
<keyword evidence="4" id="KW-0547">Nucleotide-binding</keyword>
<sequence length="139" mass="15928">YRCLCIWLDARPEVVNQRIADRVSTMIDQGVIDQNRPIYQKLPRHDRMFEIGVCQAIGFKEFRHCYDSDFDSAPDRDERITVATETLRVATGRYAHNQSRAIAKIVSSIPGMTTVRLDSSELEKWESDVLQPAIRLSTG</sequence>
<keyword evidence="2" id="KW-0808">Transferase</keyword>
<evidence type="ECO:0000313" key="7">
    <source>
        <dbReference type="Proteomes" id="UP000035740"/>
    </source>
</evidence>
<evidence type="ECO:0000256" key="2">
    <source>
        <dbReference type="ARBA" id="ARBA00022679"/>
    </source>
</evidence>
<dbReference type="PANTHER" id="PTHR11088:SF89">
    <property type="entry name" value="TRNA DIMETHYLALLYLTRANSFERASE"/>
    <property type="match status" value="1"/>
</dbReference>
<evidence type="ECO:0000256" key="4">
    <source>
        <dbReference type="ARBA" id="ARBA00022741"/>
    </source>
</evidence>
<dbReference type="Gramene" id="KMS94190">
    <property type="protein sequence ID" value="KMS94190"/>
    <property type="gene ID" value="BVRB_023900"/>
</dbReference>
<keyword evidence="5" id="KW-0067">ATP-binding</keyword>
<dbReference type="OrthoDB" id="775260at2759"/>
<dbReference type="Gene3D" id="3.40.50.300">
    <property type="entry name" value="P-loop containing nucleotide triphosphate hydrolases"/>
    <property type="match status" value="1"/>
</dbReference>
<evidence type="ECO:0000313" key="6">
    <source>
        <dbReference type="EMBL" id="KMS94190.1"/>
    </source>
</evidence>
<comment type="similarity">
    <text evidence="1">Belongs to the IPP transferase family.</text>
</comment>
<proteinExistence type="inferred from homology"/>
<keyword evidence="7" id="KW-1185">Reference proteome</keyword>
<evidence type="ECO:0000256" key="3">
    <source>
        <dbReference type="ARBA" id="ARBA00022712"/>
    </source>
</evidence>
<dbReference type="EMBL" id="KQ095438">
    <property type="protein sequence ID" value="KMS94190.1"/>
    <property type="molecule type" value="Genomic_DNA"/>
</dbReference>
<dbReference type="GO" id="GO:0005524">
    <property type="term" value="F:ATP binding"/>
    <property type="evidence" value="ECO:0007669"/>
    <property type="project" value="UniProtKB-KW"/>
</dbReference>